<sequence>MIQMNGVIADPAGEPVPGAMIELRALSTSSEVFMGSVLTFKCDPTGAYRFQLAGGTYDVYAQNDRCGDMDYLGIGIVSEQSGDGPLNSILVDHGINLTPPLLDRAIDAMEKAESAAQAAEKDKQQTNRNVAATEQASRSATEQAAAATSSAQRVLDAEKGVTEKATVVDRQAKEVAEQAAQVATQSAGVTKSADVVANQSKSVASAHSSVNKMSEVVTAKTEQCRAAADTATEKASQAEQDQAYASKSAQRASAAEKMSEAWAQTPENIEVKGHPGEFSSLHWALQAQKWAKAITSQLVWLGAWNAAAGAPPPPGDNQGIPFYRISHDGVIGKVSYLAGDYLHWDPATASWFKIDGTDAVVSIQGMTGAVVLGAADVGAKPASWVPEWGDITDKPALAAAVHTHPWSQLTEIPLYASRWPAWGEVTGKPALAAAEHTHPYMADGGSYSTATFSNWIRTSGQTGWLNTTYGGGIHMTDTTWVRTSHSKKFHVANKEENAIDTAGGVYAAGNGNFADVYIRSDLRLKSNLIPITHALDKLKRITGQLYDKAGQREAGLIAQDVMLVQPESVHLNNDGYLSLAYAGVIALLVEAIKELTRKVEELHDRP</sequence>
<evidence type="ECO:0000313" key="4">
    <source>
        <dbReference type="Proteomes" id="UP001491613"/>
    </source>
</evidence>
<gene>
    <name evidence="3" type="ORF">V1482_01740</name>
</gene>
<feature type="compositionally biased region" description="Low complexity" evidence="1">
    <location>
        <begin position="134"/>
        <end position="153"/>
    </location>
</feature>
<protein>
    <submittedName>
        <fullName evidence="3">Prophage tail fiber N-terminal domain-containing protein</fullName>
    </submittedName>
</protein>
<feature type="compositionally biased region" description="Polar residues" evidence="1">
    <location>
        <begin position="233"/>
        <end position="251"/>
    </location>
</feature>
<feature type="compositionally biased region" description="Basic and acidic residues" evidence="1">
    <location>
        <begin position="112"/>
        <end position="125"/>
    </location>
</feature>
<dbReference type="PROSITE" id="PS51688">
    <property type="entry name" value="ICA"/>
    <property type="match status" value="1"/>
</dbReference>
<dbReference type="InterPro" id="IPR008969">
    <property type="entry name" value="CarboxyPept-like_regulatory"/>
</dbReference>
<dbReference type="RefSeq" id="WP_342016543.1">
    <property type="nucleotide sequence ID" value="NZ_JAVTII010000001.1"/>
</dbReference>
<evidence type="ECO:0000313" key="3">
    <source>
        <dbReference type="EMBL" id="MEL3918130.1"/>
    </source>
</evidence>
<dbReference type="EMBL" id="JAZDDP010000001">
    <property type="protein sequence ID" value="MEL3918130.1"/>
    <property type="molecule type" value="Genomic_DNA"/>
</dbReference>
<keyword evidence="4" id="KW-1185">Reference proteome</keyword>
<feature type="region of interest" description="Disordered" evidence="1">
    <location>
        <begin position="112"/>
        <end position="155"/>
    </location>
</feature>
<organism evidence="3 4">
    <name type="scientific">Aeromonas enteropelogenes</name>
    <name type="common">Aeromonas trota</name>
    <dbReference type="NCBI Taxonomy" id="29489"/>
    <lineage>
        <taxon>Bacteria</taxon>
        <taxon>Pseudomonadati</taxon>
        <taxon>Pseudomonadota</taxon>
        <taxon>Gammaproteobacteria</taxon>
        <taxon>Aeromonadales</taxon>
        <taxon>Aeromonadaceae</taxon>
        <taxon>Aeromonas</taxon>
    </lineage>
</organism>
<feature type="region of interest" description="Disordered" evidence="1">
    <location>
        <begin position="230"/>
        <end position="260"/>
    </location>
</feature>
<feature type="domain" description="Peptidase S74" evidence="2">
    <location>
        <begin position="520"/>
        <end position="606"/>
    </location>
</feature>
<dbReference type="InterPro" id="IPR030392">
    <property type="entry name" value="S74_ICA"/>
</dbReference>
<evidence type="ECO:0000256" key="1">
    <source>
        <dbReference type="SAM" id="MobiDB-lite"/>
    </source>
</evidence>
<proteinExistence type="predicted"/>
<dbReference type="Pfam" id="PF08400">
    <property type="entry name" value="phage_tail_N"/>
    <property type="match status" value="1"/>
</dbReference>
<dbReference type="Pfam" id="PF04917">
    <property type="entry name" value="Shufflon_N"/>
    <property type="match status" value="1"/>
</dbReference>
<name>A0ABU9J804_AEREN</name>
<dbReference type="InterPro" id="IPR007001">
    <property type="entry name" value="Shufflon_N"/>
</dbReference>
<dbReference type="Pfam" id="PF13884">
    <property type="entry name" value="Peptidase_S74"/>
    <property type="match status" value="1"/>
</dbReference>
<evidence type="ECO:0000259" key="2">
    <source>
        <dbReference type="PROSITE" id="PS51688"/>
    </source>
</evidence>
<dbReference type="SUPFAM" id="SSF49464">
    <property type="entry name" value="Carboxypeptidase regulatory domain-like"/>
    <property type="match status" value="1"/>
</dbReference>
<comment type="caution">
    <text evidence="3">The sequence shown here is derived from an EMBL/GenBank/DDBJ whole genome shotgun (WGS) entry which is preliminary data.</text>
</comment>
<dbReference type="InterPro" id="IPR013609">
    <property type="entry name" value="Stf-like_N"/>
</dbReference>
<accession>A0ABU9J804</accession>
<reference evidence="3 4" key="1">
    <citation type="submission" date="2024-01" db="EMBL/GenBank/DDBJ databases">
        <title>Horizontal gene transfer in Aeromonas trota.</title>
        <authorList>
            <person name="Otero Olarra J.E."/>
            <person name="Perez Valdespino A."/>
        </authorList>
    </citation>
    <scope>NUCLEOTIDE SEQUENCE [LARGE SCALE GENOMIC DNA]</scope>
    <source>
        <strain evidence="3 4">9.1</strain>
    </source>
</reference>
<dbReference type="Proteomes" id="UP001491613">
    <property type="component" value="Unassembled WGS sequence"/>
</dbReference>